<feature type="region of interest" description="Disordered" evidence="1">
    <location>
        <begin position="175"/>
        <end position="199"/>
    </location>
</feature>
<evidence type="ECO:0000313" key="3">
    <source>
        <dbReference type="Proteomes" id="UP000032101"/>
    </source>
</evidence>
<proteinExistence type="predicted"/>
<gene>
    <name evidence="2" type="ORF">RL74_06715</name>
</gene>
<comment type="caution">
    <text evidence="2">The sequence shown here is derived from an EMBL/GenBank/DDBJ whole genome shotgun (WGS) entry which is preliminary data.</text>
</comment>
<feature type="compositionally biased region" description="Acidic residues" evidence="1">
    <location>
        <begin position="183"/>
        <end position="192"/>
    </location>
</feature>
<dbReference type="RefSeq" id="WP_042729026.1">
    <property type="nucleotide sequence ID" value="NZ_JXNZ01000042.1"/>
</dbReference>
<dbReference type="OrthoDB" id="7278537at2"/>
<accession>A0A0D0MX86</accession>
<protein>
    <submittedName>
        <fullName evidence="2">Uncharacterized protein</fullName>
    </submittedName>
</protein>
<dbReference type="PATRIC" id="fig|294.124.peg.1374"/>
<evidence type="ECO:0000313" key="2">
    <source>
        <dbReference type="EMBL" id="KIQ60180.1"/>
    </source>
</evidence>
<evidence type="ECO:0000256" key="1">
    <source>
        <dbReference type="SAM" id="MobiDB-lite"/>
    </source>
</evidence>
<name>A0A0D0MX86_PSEFL</name>
<dbReference type="EMBL" id="JXNZ01000042">
    <property type="protein sequence ID" value="KIQ60180.1"/>
    <property type="molecule type" value="Genomic_DNA"/>
</dbReference>
<dbReference type="AlphaFoldDB" id="A0A0D0MX86"/>
<reference evidence="2 3" key="1">
    <citation type="submission" date="2015-01" db="EMBL/GenBank/DDBJ databases">
        <title>Draft Genome Sequence of the Biocontrol and Plant Growth-Promoting Rhizobacteria (PGPR) Pseudomonas fluorescens UM270.</title>
        <authorList>
            <person name="Hernandez-Salmeron J.E."/>
            <person name="Santoyo G."/>
            <person name="Moreno-Hagelsieb G."/>
            <person name="Hernandez-Leon R."/>
        </authorList>
    </citation>
    <scope>NUCLEOTIDE SEQUENCE [LARGE SCALE GENOMIC DNA]</scope>
    <source>
        <strain evidence="2 3">UM270</strain>
    </source>
</reference>
<organism evidence="2 3">
    <name type="scientific">Pseudomonas fluorescens</name>
    <dbReference type="NCBI Taxonomy" id="294"/>
    <lineage>
        <taxon>Bacteria</taxon>
        <taxon>Pseudomonadati</taxon>
        <taxon>Pseudomonadota</taxon>
        <taxon>Gammaproteobacteria</taxon>
        <taxon>Pseudomonadales</taxon>
        <taxon>Pseudomonadaceae</taxon>
        <taxon>Pseudomonas</taxon>
    </lineage>
</organism>
<dbReference type="Proteomes" id="UP000032101">
    <property type="component" value="Unassembled WGS sequence"/>
</dbReference>
<sequence>MPSDIEICNMALSRVAHTQPIVSFTEKSKAAELCSVYFKPLRELVLTDFPWPFAESIVDLADIGSPAPGWAYRYRYPADCLKVREIIIPGQRRPMSSDQQIPYKIGYDSGGRVIHTDQAEAGVRFTFHVEDSTFFDPLFVDALAWRLGQELALPLSSKPDLQTYCQQQYEMAKTRAQGSAFEESQDDPEPESEFVSVRS</sequence>